<organism evidence="7 8">
    <name type="scientific">Nitrospira tepida</name>
    <dbReference type="NCBI Taxonomy" id="2973512"/>
    <lineage>
        <taxon>Bacteria</taxon>
        <taxon>Pseudomonadati</taxon>
        <taxon>Nitrospirota</taxon>
        <taxon>Nitrospiria</taxon>
        <taxon>Nitrospirales</taxon>
        <taxon>Nitrospiraceae</taxon>
        <taxon>Nitrospira</taxon>
    </lineage>
</organism>
<keyword evidence="7" id="KW-0689">Ribosomal protein</keyword>
<comment type="similarity">
    <text evidence="1 6">Belongs to the methyltransferase superfamily. PrmA family.</text>
</comment>
<proteinExistence type="inferred from homology"/>
<dbReference type="InterPro" id="IPR050078">
    <property type="entry name" value="Ribosomal_L11_MeTrfase_PrmA"/>
</dbReference>
<dbReference type="Proteomes" id="UP001179121">
    <property type="component" value="Chromosome"/>
</dbReference>
<keyword evidence="4 6" id="KW-0808">Transferase</keyword>
<dbReference type="AlphaFoldDB" id="A0AA86MY65"/>
<dbReference type="GO" id="GO:0008276">
    <property type="term" value="F:protein methyltransferase activity"/>
    <property type="evidence" value="ECO:0007669"/>
    <property type="project" value="UniProtKB-UniRule"/>
</dbReference>
<comment type="function">
    <text evidence="6">Methylates ribosomal protein L11.</text>
</comment>
<keyword evidence="5 6" id="KW-0949">S-adenosyl-L-methionine</keyword>
<comment type="subcellular location">
    <subcellularLocation>
        <location evidence="6">Cytoplasm</location>
    </subcellularLocation>
</comment>
<feature type="binding site" evidence="6">
    <location>
        <position position="137"/>
    </location>
    <ligand>
        <name>S-adenosyl-L-methionine</name>
        <dbReference type="ChEBI" id="CHEBI:59789"/>
    </ligand>
</feature>
<evidence type="ECO:0000256" key="3">
    <source>
        <dbReference type="ARBA" id="ARBA00022603"/>
    </source>
</evidence>
<evidence type="ECO:0000313" key="8">
    <source>
        <dbReference type="Proteomes" id="UP001179121"/>
    </source>
</evidence>
<keyword evidence="3 6" id="KW-0489">Methyltransferase</keyword>
<dbReference type="EMBL" id="OX365700">
    <property type="protein sequence ID" value="CAI4031075.1"/>
    <property type="molecule type" value="Genomic_DNA"/>
</dbReference>
<evidence type="ECO:0000256" key="2">
    <source>
        <dbReference type="ARBA" id="ARBA00022490"/>
    </source>
</evidence>
<feature type="binding site" evidence="6">
    <location>
        <position position="227"/>
    </location>
    <ligand>
        <name>S-adenosyl-L-methionine</name>
        <dbReference type="ChEBI" id="CHEBI:59789"/>
    </ligand>
</feature>
<protein>
    <recommendedName>
        <fullName evidence="6">Ribosomal protein L11 methyltransferase</fullName>
        <shortName evidence="6">L11 Mtase</shortName>
        <ecNumber evidence="6">2.1.1.-</ecNumber>
    </recommendedName>
</protein>
<dbReference type="RefSeq" id="WP_289268035.1">
    <property type="nucleotide sequence ID" value="NZ_OX365700.1"/>
</dbReference>
<sequence length="296" mass="32121">MGTGVESNWIDVQMRTSLDAGEVLGLLNDPSVTGGWLDGDGTVHFYWPAGEWSGERLAHLRAVLLQLGDGSAGASIEIREEPAQDWNRLWAQSVTPLRIGRRVLIRPSWEPEDGGSDTIELVIDPKQAFGTGHHATTSLLIEWIEDLVVGGMSILDVGTGSGILAMVALRCGAGRAVGLDCDPEAIECARGYAAQNGFDEETLRLTVGRLTAELVETPEPWQLVLANLDCRTLLETSELLARLAQRGATLLFSGILVEQEEEIRLAYAERGVYGTEVKRKDGWVALRLRASESCDG</sequence>
<gene>
    <name evidence="6" type="primary">prmA</name>
    <name evidence="7" type="ORF">DNFV4_01506</name>
</gene>
<keyword evidence="2 6" id="KW-0963">Cytoplasm</keyword>
<evidence type="ECO:0000256" key="6">
    <source>
        <dbReference type="HAMAP-Rule" id="MF_00735"/>
    </source>
</evidence>
<dbReference type="InterPro" id="IPR004498">
    <property type="entry name" value="Ribosomal_PrmA_MeTrfase"/>
</dbReference>
<evidence type="ECO:0000256" key="4">
    <source>
        <dbReference type="ARBA" id="ARBA00022679"/>
    </source>
</evidence>
<dbReference type="PANTHER" id="PTHR43648:SF1">
    <property type="entry name" value="ELECTRON TRANSFER FLAVOPROTEIN BETA SUBUNIT LYSINE METHYLTRANSFERASE"/>
    <property type="match status" value="1"/>
</dbReference>
<dbReference type="EC" id="2.1.1.-" evidence="6"/>
<feature type="binding site" evidence="6">
    <location>
        <position position="180"/>
    </location>
    <ligand>
        <name>S-adenosyl-L-methionine</name>
        <dbReference type="ChEBI" id="CHEBI:59789"/>
    </ligand>
</feature>
<accession>A0AA86MY65</accession>
<evidence type="ECO:0000256" key="5">
    <source>
        <dbReference type="ARBA" id="ARBA00022691"/>
    </source>
</evidence>
<comment type="catalytic activity">
    <reaction evidence="6">
        <text>L-lysyl-[protein] + 3 S-adenosyl-L-methionine = N(6),N(6),N(6)-trimethyl-L-lysyl-[protein] + 3 S-adenosyl-L-homocysteine + 3 H(+)</text>
        <dbReference type="Rhea" id="RHEA:54192"/>
        <dbReference type="Rhea" id="RHEA-COMP:9752"/>
        <dbReference type="Rhea" id="RHEA-COMP:13826"/>
        <dbReference type="ChEBI" id="CHEBI:15378"/>
        <dbReference type="ChEBI" id="CHEBI:29969"/>
        <dbReference type="ChEBI" id="CHEBI:57856"/>
        <dbReference type="ChEBI" id="CHEBI:59789"/>
        <dbReference type="ChEBI" id="CHEBI:61961"/>
    </reaction>
</comment>
<dbReference type="HAMAP" id="MF_00735">
    <property type="entry name" value="Methyltr_PrmA"/>
    <property type="match status" value="1"/>
</dbReference>
<dbReference type="Gene3D" id="3.40.50.150">
    <property type="entry name" value="Vaccinia Virus protein VP39"/>
    <property type="match status" value="1"/>
</dbReference>
<dbReference type="CDD" id="cd02440">
    <property type="entry name" value="AdoMet_MTases"/>
    <property type="match status" value="1"/>
</dbReference>
<evidence type="ECO:0000313" key="7">
    <source>
        <dbReference type="EMBL" id="CAI4031075.1"/>
    </source>
</evidence>
<dbReference type="KEGG" id="nti:DNFV4_01506"/>
<dbReference type="GO" id="GO:0005737">
    <property type="term" value="C:cytoplasm"/>
    <property type="evidence" value="ECO:0007669"/>
    <property type="project" value="UniProtKB-SubCell"/>
</dbReference>
<evidence type="ECO:0000256" key="1">
    <source>
        <dbReference type="ARBA" id="ARBA00009741"/>
    </source>
</evidence>
<dbReference type="PANTHER" id="PTHR43648">
    <property type="entry name" value="ELECTRON TRANSFER FLAVOPROTEIN BETA SUBUNIT LYSINE METHYLTRANSFERASE"/>
    <property type="match status" value="1"/>
</dbReference>
<dbReference type="SUPFAM" id="SSF53335">
    <property type="entry name" value="S-adenosyl-L-methionine-dependent methyltransferases"/>
    <property type="match status" value="1"/>
</dbReference>
<dbReference type="InterPro" id="IPR029063">
    <property type="entry name" value="SAM-dependent_MTases_sf"/>
</dbReference>
<dbReference type="GO" id="GO:0005840">
    <property type="term" value="C:ribosome"/>
    <property type="evidence" value="ECO:0007669"/>
    <property type="project" value="UniProtKB-KW"/>
</dbReference>
<feature type="binding site" evidence="6">
    <location>
        <position position="158"/>
    </location>
    <ligand>
        <name>S-adenosyl-L-methionine</name>
        <dbReference type="ChEBI" id="CHEBI:59789"/>
    </ligand>
</feature>
<dbReference type="GO" id="GO:0032259">
    <property type="term" value="P:methylation"/>
    <property type="evidence" value="ECO:0007669"/>
    <property type="project" value="UniProtKB-KW"/>
</dbReference>
<reference evidence="7" key="1">
    <citation type="submission" date="2022-10" db="EMBL/GenBank/DDBJ databases">
        <authorList>
            <person name="Koch H."/>
        </authorList>
    </citation>
    <scope>NUCLEOTIDE SEQUENCE</scope>
    <source>
        <strain evidence="7">DNF</strain>
    </source>
</reference>
<keyword evidence="8" id="KW-1185">Reference proteome</keyword>
<dbReference type="Pfam" id="PF06325">
    <property type="entry name" value="PrmA"/>
    <property type="match status" value="1"/>
</dbReference>
<name>A0AA86MY65_9BACT</name>
<keyword evidence="7" id="KW-0687">Ribonucleoprotein</keyword>